<keyword evidence="3" id="KW-1185">Reference proteome</keyword>
<keyword evidence="1 2" id="KW-0378">Hydrolase</keyword>
<organism evidence="2 3">
    <name type="scientific">Natronomicrosphaera hydrolytica</name>
    <dbReference type="NCBI Taxonomy" id="3242702"/>
    <lineage>
        <taxon>Bacteria</taxon>
        <taxon>Pseudomonadati</taxon>
        <taxon>Planctomycetota</taxon>
        <taxon>Phycisphaerae</taxon>
        <taxon>Phycisphaerales</taxon>
        <taxon>Phycisphaeraceae</taxon>
        <taxon>Natronomicrosphaera</taxon>
    </lineage>
</organism>
<dbReference type="EC" id="3.1.2.-" evidence="2"/>
<sequence>MIDPATLRTDAGDPLPLDVPRPFVQLVTVTDADCDRQRHVNNAVYPRWMDDAAYAHSCAVGYDWARYQEMGASFVVRRHEIDYLGEALAGDRLVVATWPKAMAKFNAERRHQVLRLSDGVVMVRAMTRWVFMDIARRRPRRIPAEMIEAFQQSVDTGSDHI</sequence>
<dbReference type="PANTHER" id="PTHR31793:SF37">
    <property type="entry name" value="ACYL-COA THIOESTER HYDROLASE YBGC"/>
    <property type="match status" value="1"/>
</dbReference>
<dbReference type="Pfam" id="PF13279">
    <property type="entry name" value="4HBT_2"/>
    <property type="match status" value="1"/>
</dbReference>
<proteinExistence type="predicted"/>
<reference evidence="2 3" key="1">
    <citation type="submission" date="2024-08" db="EMBL/GenBank/DDBJ databases">
        <title>Whole-genome sequencing of halo(alkali)philic microorganisms from hypersaline lakes.</title>
        <authorList>
            <person name="Sorokin D.Y."/>
            <person name="Merkel A.Y."/>
            <person name="Messina E."/>
            <person name="Yakimov M."/>
        </authorList>
    </citation>
    <scope>NUCLEOTIDE SEQUENCE [LARGE SCALE GENOMIC DNA]</scope>
    <source>
        <strain evidence="2 3">AB-hyl4</strain>
    </source>
</reference>
<evidence type="ECO:0000313" key="3">
    <source>
        <dbReference type="Proteomes" id="UP001575105"/>
    </source>
</evidence>
<dbReference type="GO" id="GO:0016787">
    <property type="term" value="F:hydrolase activity"/>
    <property type="evidence" value="ECO:0007669"/>
    <property type="project" value="UniProtKB-KW"/>
</dbReference>
<dbReference type="SUPFAM" id="SSF54637">
    <property type="entry name" value="Thioesterase/thiol ester dehydrase-isomerase"/>
    <property type="match status" value="1"/>
</dbReference>
<dbReference type="PANTHER" id="PTHR31793">
    <property type="entry name" value="4-HYDROXYBENZOYL-COA THIOESTERASE FAMILY MEMBER"/>
    <property type="match status" value="1"/>
</dbReference>
<evidence type="ECO:0000313" key="2">
    <source>
        <dbReference type="EMBL" id="MFA9478612.1"/>
    </source>
</evidence>
<evidence type="ECO:0000256" key="1">
    <source>
        <dbReference type="ARBA" id="ARBA00022801"/>
    </source>
</evidence>
<dbReference type="EMBL" id="JBGUBD010000005">
    <property type="protein sequence ID" value="MFA9478612.1"/>
    <property type="molecule type" value="Genomic_DNA"/>
</dbReference>
<accession>A0ABV4U5L3</accession>
<dbReference type="CDD" id="cd00586">
    <property type="entry name" value="4HBT"/>
    <property type="match status" value="1"/>
</dbReference>
<protein>
    <submittedName>
        <fullName evidence="2">Acyl-CoA thioesterase</fullName>
        <ecNumber evidence="2">3.1.2.-</ecNumber>
    </submittedName>
</protein>
<dbReference type="Proteomes" id="UP001575105">
    <property type="component" value="Unassembled WGS sequence"/>
</dbReference>
<comment type="caution">
    <text evidence="2">The sequence shown here is derived from an EMBL/GenBank/DDBJ whole genome shotgun (WGS) entry which is preliminary data.</text>
</comment>
<gene>
    <name evidence="2" type="ORF">ACERK3_09925</name>
</gene>
<dbReference type="InterPro" id="IPR050563">
    <property type="entry name" value="4-hydroxybenzoyl-CoA_TE"/>
</dbReference>
<dbReference type="Gene3D" id="3.10.129.10">
    <property type="entry name" value="Hotdog Thioesterase"/>
    <property type="match status" value="1"/>
</dbReference>
<dbReference type="RefSeq" id="WP_425345538.1">
    <property type="nucleotide sequence ID" value="NZ_JBGUBD010000005.1"/>
</dbReference>
<dbReference type="InterPro" id="IPR029069">
    <property type="entry name" value="HotDog_dom_sf"/>
</dbReference>
<name>A0ABV4U5L3_9BACT</name>